<keyword evidence="2 5" id="KW-0326">Glycosidase</keyword>
<dbReference type="SUPFAM" id="SSF51445">
    <property type="entry name" value="(Trans)glycosidases"/>
    <property type="match status" value="1"/>
</dbReference>
<evidence type="ECO:0000313" key="5">
    <source>
        <dbReference type="EMBL" id="ATZ22421.1"/>
    </source>
</evidence>
<evidence type="ECO:0000256" key="1">
    <source>
        <dbReference type="ARBA" id="ARBA00022801"/>
    </source>
</evidence>
<name>A0A2K8P6Q5_STRLA</name>
<sequence>MTGTPLLRRATAALAVLSALLLGTSTTAGAAASAPDGSAPDGSAATATATAAATGTPAPPTALTGPQLAASWTGPLSTRGRWIVDAGGNRFKLKAGNWAGAQGTWTGSGDINDPASHMHGEPAHSMPLGLDRAPMAAILADFHGLGLNSIRLPFSNALVHDTTPVPDSAVAANPQLKGKTPLQVLDAVIAALTADGFAVILNNHTTTARFCCGLDGNERWNSSQSTQQWVDDWLFMVNRYKADKRVVGADLRNEVRRDTWDDPNWGWYDDHDAYAAFEEAGNRILRADPDMLVVMEGINWYGVPLAGLPHGRPMLTPVANLSHTLIESGKLVYAAHFYAYTGPANTGAGSGPGSTSDPRYQDFTPQQLAQVVNQEALFVTEAGQHFTAPVWISEFGAGGRGSDDAKERAWLHNFTDILTANDTDFAIWPLVGWTDAAGAPMDNWSLLSYSATGVRQGIEDGGDWRADDWNKLVSAPGRTGQVPQVGHWNMLDLDHTDYDVSATMSARPDWSPGNRKGNCPDSQRLTGLARSDSRGLCTDAGGPRKADGPWTVVTDERYVTRGDWADGYNKLQCPENSFAVGYSVRANAMSALLCAPAAAPLPVTGRTLWFDHGDNRPATGGSTGSDWAPGYYKGQCADTEYIAGVAFTWRWNHGGVPDALLCRPLN</sequence>
<dbReference type="PANTHER" id="PTHR31263">
    <property type="entry name" value="CELLULASE FAMILY PROTEIN (AFU_ORTHOLOGUE AFUA_5G14560)"/>
    <property type="match status" value="1"/>
</dbReference>
<dbReference type="EMBL" id="CP024985">
    <property type="protein sequence ID" value="ATZ22421.1"/>
    <property type="molecule type" value="Genomic_DNA"/>
</dbReference>
<dbReference type="GeneID" id="49381665"/>
<dbReference type="InterPro" id="IPR001547">
    <property type="entry name" value="Glyco_hydro_5"/>
</dbReference>
<keyword evidence="1 5" id="KW-0378">Hydrolase</keyword>
<organism evidence="5 6">
    <name type="scientific">Streptomyces lavendulae subsp. lavendulae</name>
    <dbReference type="NCBI Taxonomy" id="58340"/>
    <lineage>
        <taxon>Bacteria</taxon>
        <taxon>Bacillati</taxon>
        <taxon>Actinomycetota</taxon>
        <taxon>Actinomycetes</taxon>
        <taxon>Kitasatosporales</taxon>
        <taxon>Streptomycetaceae</taxon>
        <taxon>Streptomyces</taxon>
    </lineage>
</organism>
<dbReference type="PANTHER" id="PTHR31263:SF0">
    <property type="entry name" value="CELLULASE FAMILY PROTEIN (AFU_ORTHOLOGUE AFUA_5G14560)"/>
    <property type="match status" value="1"/>
</dbReference>
<evidence type="ECO:0000256" key="4">
    <source>
        <dbReference type="SAM" id="SignalP"/>
    </source>
</evidence>
<dbReference type="AlphaFoldDB" id="A0A2K8P6Q5"/>
<proteinExistence type="predicted"/>
<dbReference type="Gene3D" id="3.20.20.80">
    <property type="entry name" value="Glycosidases"/>
    <property type="match status" value="1"/>
</dbReference>
<dbReference type="GO" id="GO:0008810">
    <property type="term" value="F:cellulase activity"/>
    <property type="evidence" value="ECO:0007669"/>
    <property type="project" value="UniProtKB-EC"/>
</dbReference>
<reference evidence="5 6" key="1">
    <citation type="submission" date="2017-11" db="EMBL/GenBank/DDBJ databases">
        <title>Complete genome sequence of Streptomyces lavendulae subsp. lavendulae CCM 3239 (formerly 'Streptomyces aureofaciens CCM 3239'), the producer of the angucycline-type antibiotic auricin.</title>
        <authorList>
            <person name="Busche T."/>
            <person name="Novakova R."/>
            <person name="Al'Dilaimi A."/>
            <person name="Homerova D."/>
            <person name="Feckova L."/>
            <person name="Rezuchova B."/>
            <person name="Mingyar E."/>
            <person name="Csolleiova D."/>
            <person name="Bekeova C."/>
            <person name="Winkler A."/>
            <person name="Sevcikova B."/>
            <person name="Kalinowski J."/>
            <person name="Kormanec J."/>
            <person name="Ruckert C."/>
        </authorList>
    </citation>
    <scope>NUCLEOTIDE SEQUENCE [LARGE SCALE GENOMIC DNA]</scope>
    <source>
        <strain evidence="5 6">CCM 3239</strain>
    </source>
</reference>
<feature type="region of interest" description="Disordered" evidence="3">
    <location>
        <begin position="29"/>
        <end position="67"/>
    </location>
</feature>
<gene>
    <name evidence="5" type="ORF">SLAV_02485</name>
</gene>
<accession>A0A2K8P6Q5</accession>
<dbReference type="RefSeq" id="WP_234333802.1">
    <property type="nucleotide sequence ID" value="NZ_CP024985.1"/>
</dbReference>
<dbReference type="InterPro" id="IPR017853">
    <property type="entry name" value="GH"/>
</dbReference>
<dbReference type="Pfam" id="PF00150">
    <property type="entry name" value="Cellulase"/>
    <property type="match status" value="1"/>
</dbReference>
<dbReference type="GO" id="GO:0000272">
    <property type="term" value="P:polysaccharide catabolic process"/>
    <property type="evidence" value="ECO:0007669"/>
    <property type="project" value="InterPro"/>
</dbReference>
<protein>
    <submittedName>
        <fullName evidence="5">Endoglucanase E1</fullName>
        <ecNumber evidence="5">3.2.1.4</ecNumber>
    </submittedName>
</protein>
<evidence type="ECO:0000256" key="3">
    <source>
        <dbReference type="SAM" id="MobiDB-lite"/>
    </source>
</evidence>
<keyword evidence="4" id="KW-0732">Signal</keyword>
<dbReference type="Proteomes" id="UP000231791">
    <property type="component" value="Chromosome"/>
</dbReference>
<feature type="signal peptide" evidence="4">
    <location>
        <begin position="1"/>
        <end position="30"/>
    </location>
</feature>
<feature type="chain" id="PRO_5043377430" evidence="4">
    <location>
        <begin position="31"/>
        <end position="666"/>
    </location>
</feature>
<dbReference type="EC" id="3.2.1.4" evidence="5"/>
<evidence type="ECO:0000313" key="6">
    <source>
        <dbReference type="Proteomes" id="UP000231791"/>
    </source>
</evidence>
<keyword evidence="6" id="KW-1185">Reference proteome</keyword>
<evidence type="ECO:0000256" key="2">
    <source>
        <dbReference type="ARBA" id="ARBA00023295"/>
    </source>
</evidence>
<dbReference type="KEGG" id="slx:SLAV_02485"/>